<dbReference type="SMART" id="SM00864">
    <property type="entry name" value="Tubulin"/>
    <property type="match status" value="1"/>
</dbReference>
<reference evidence="14 15" key="1">
    <citation type="submission" date="2019-01" db="EMBL/GenBank/DDBJ databases">
        <title>Ancylomarina salipaludis sp. nov., isolated from a salt marsh.</title>
        <authorList>
            <person name="Yoon J.-H."/>
        </authorList>
    </citation>
    <scope>NUCLEOTIDE SEQUENCE [LARGE SCALE GENOMIC DNA]</scope>
    <source>
        <strain evidence="14 15">SHSM-M15</strain>
    </source>
</reference>
<dbReference type="PANTHER" id="PTHR30314">
    <property type="entry name" value="CELL DIVISION PROTEIN FTSZ-RELATED"/>
    <property type="match status" value="1"/>
</dbReference>
<proteinExistence type="inferred from homology"/>
<dbReference type="GO" id="GO:0005525">
    <property type="term" value="F:GTP binding"/>
    <property type="evidence" value="ECO:0007669"/>
    <property type="project" value="UniProtKB-UniRule"/>
</dbReference>
<dbReference type="InterPro" id="IPR045061">
    <property type="entry name" value="FtsZ/CetZ"/>
</dbReference>
<feature type="region of interest" description="Disordered" evidence="11">
    <location>
        <begin position="395"/>
        <end position="414"/>
    </location>
</feature>
<dbReference type="SUPFAM" id="SSF55307">
    <property type="entry name" value="Tubulin C-terminal domain-like"/>
    <property type="match status" value="1"/>
</dbReference>
<evidence type="ECO:0000256" key="8">
    <source>
        <dbReference type="HAMAP-Rule" id="MF_00909"/>
    </source>
</evidence>
<comment type="caution">
    <text evidence="14">The sequence shown here is derived from an EMBL/GenBank/DDBJ whole genome shotgun (WGS) entry which is preliminary data.</text>
</comment>
<dbReference type="GO" id="GO:0032153">
    <property type="term" value="C:cell division site"/>
    <property type="evidence" value="ECO:0007669"/>
    <property type="project" value="UniProtKB-UniRule"/>
</dbReference>
<dbReference type="PROSITE" id="PS01134">
    <property type="entry name" value="FTSZ_1"/>
    <property type="match status" value="1"/>
</dbReference>
<evidence type="ECO:0000256" key="11">
    <source>
        <dbReference type="SAM" id="MobiDB-lite"/>
    </source>
</evidence>
<dbReference type="InterPro" id="IPR008280">
    <property type="entry name" value="Tub_FtsZ_C"/>
</dbReference>
<dbReference type="PANTHER" id="PTHR30314:SF3">
    <property type="entry name" value="MITOCHONDRIAL DIVISION PROTEIN FSZA"/>
    <property type="match status" value="1"/>
</dbReference>
<dbReference type="GO" id="GO:0051258">
    <property type="term" value="P:protein polymerization"/>
    <property type="evidence" value="ECO:0007669"/>
    <property type="project" value="UniProtKB-UniRule"/>
</dbReference>
<dbReference type="CDD" id="cd02201">
    <property type="entry name" value="FtsZ_type1"/>
    <property type="match status" value="1"/>
</dbReference>
<comment type="subcellular location">
    <subcellularLocation>
        <location evidence="8">Cytoplasm</location>
    </subcellularLocation>
    <text evidence="8">Assembles at midcell at the inner surface of the cytoplasmic membrane.</text>
</comment>
<dbReference type="EMBL" id="SAXA01000014">
    <property type="protein sequence ID" value="RXQ89849.1"/>
    <property type="molecule type" value="Genomic_DNA"/>
</dbReference>
<comment type="subunit">
    <text evidence="8">Homodimer. Polymerizes to form a dynamic ring structure in a strictly GTP-dependent manner. Interacts directly with several other division proteins.</text>
</comment>
<feature type="binding site" evidence="8">
    <location>
        <position position="148"/>
    </location>
    <ligand>
        <name>GTP</name>
        <dbReference type="ChEBI" id="CHEBI:37565"/>
    </ligand>
</feature>
<keyword evidence="5 8" id="KW-0342">GTP-binding</keyword>
<keyword evidence="4 8" id="KW-0547">Nucleotide-binding</keyword>
<feature type="binding site" evidence="8">
    <location>
        <position position="191"/>
    </location>
    <ligand>
        <name>GTP</name>
        <dbReference type="ChEBI" id="CHEBI:37565"/>
    </ligand>
</feature>
<feature type="binding site" evidence="8">
    <location>
        <position position="144"/>
    </location>
    <ligand>
        <name>GTP</name>
        <dbReference type="ChEBI" id="CHEBI:37565"/>
    </ligand>
</feature>
<organism evidence="14 15">
    <name type="scientific">Ancylomarina salipaludis</name>
    <dbReference type="NCBI Taxonomy" id="2501299"/>
    <lineage>
        <taxon>Bacteria</taxon>
        <taxon>Pseudomonadati</taxon>
        <taxon>Bacteroidota</taxon>
        <taxon>Bacteroidia</taxon>
        <taxon>Marinilabiliales</taxon>
        <taxon>Marinifilaceae</taxon>
        <taxon>Ancylomarina</taxon>
    </lineage>
</organism>
<dbReference type="InterPro" id="IPR036525">
    <property type="entry name" value="Tubulin/FtsZ_GTPase_sf"/>
</dbReference>
<sequence>MIDDLLPVDFEEKEESMIKVIGVGGGGSNAVNHMYKEGIKDVGFVICNTDSQALADSPIPFKIQLGKSLTEGRGAGNKPEKGRQSAIESIEEVNKILGEKTKMVFITAGMGGGTGTGAAPVIAELAKEKDILTVGIVTIPFLFEGKRRVQQALEGIENLEKHVDALLIINNEKLRSMFGDLKLSEAFAQADSVLSIAAKSIAEIITVHGYVNVDFADVETVMRNSGVAIMGSASIAGEDRAIKAIKQALNSPLLNSNNIYGARNILLNIISGKEEATMMEVTEITEYVQAVVGNDVNIIWGNGYSESCQDELSVTIIATGFSDNPIPELNIQPRQHEQNKAPQLELIIENPEMLEAEANNSKRRTVSPKMKSANQTEVIEDEEIVDDFKDKKTFKKSNDSFVSPAAEKEKKDKKSGWFKDTLGSLFDTEDTSM</sequence>
<feature type="domain" description="Tubulin/FtsZ 2-layer sandwich" evidence="13">
    <location>
        <begin position="211"/>
        <end position="330"/>
    </location>
</feature>
<keyword evidence="7 8" id="KW-0131">Cell cycle</keyword>
<dbReference type="Proteomes" id="UP000289703">
    <property type="component" value="Unassembled WGS sequence"/>
</dbReference>
<dbReference type="Pfam" id="PF00091">
    <property type="entry name" value="Tubulin"/>
    <property type="match status" value="1"/>
</dbReference>
<dbReference type="Gene3D" id="3.30.1330.20">
    <property type="entry name" value="Tubulin/FtsZ, C-terminal domain"/>
    <property type="match status" value="1"/>
</dbReference>
<dbReference type="AlphaFoldDB" id="A0A4Q1JIY0"/>
<evidence type="ECO:0000256" key="6">
    <source>
        <dbReference type="ARBA" id="ARBA00023210"/>
    </source>
</evidence>
<gene>
    <name evidence="8 14" type="primary">ftsZ</name>
    <name evidence="14" type="ORF">EO244_13785</name>
</gene>
<accession>A0A4Q1JIY0</accession>
<dbReference type="InterPro" id="IPR018316">
    <property type="entry name" value="Tubulin/FtsZ_2-layer-sand-dom"/>
</dbReference>
<keyword evidence="6 8" id="KW-0717">Septation</keyword>
<evidence type="ECO:0000256" key="5">
    <source>
        <dbReference type="ARBA" id="ARBA00023134"/>
    </source>
</evidence>
<dbReference type="OrthoDB" id="9813375at2"/>
<dbReference type="Gene3D" id="3.40.50.1440">
    <property type="entry name" value="Tubulin/FtsZ, GTPase domain"/>
    <property type="match status" value="1"/>
</dbReference>
<dbReference type="SMART" id="SM00865">
    <property type="entry name" value="Tubulin_C"/>
    <property type="match status" value="1"/>
</dbReference>
<comment type="similarity">
    <text evidence="1 8 10">Belongs to the FtsZ family.</text>
</comment>
<feature type="domain" description="Tubulin/FtsZ GTPase" evidence="12">
    <location>
        <begin position="17"/>
        <end position="209"/>
    </location>
</feature>
<keyword evidence="2 8" id="KW-0963">Cytoplasm</keyword>
<evidence type="ECO:0000256" key="7">
    <source>
        <dbReference type="ARBA" id="ARBA00023306"/>
    </source>
</evidence>
<keyword evidence="3 8" id="KW-0132">Cell division</keyword>
<feature type="binding site" evidence="8">
    <location>
        <begin position="25"/>
        <end position="29"/>
    </location>
    <ligand>
        <name>GTP</name>
        <dbReference type="ChEBI" id="CHEBI:37565"/>
    </ligand>
</feature>
<feature type="binding site" evidence="8">
    <location>
        <begin position="113"/>
        <end position="115"/>
    </location>
    <ligand>
        <name>GTP</name>
        <dbReference type="ChEBI" id="CHEBI:37565"/>
    </ligand>
</feature>
<name>A0A4Q1JIY0_9BACT</name>
<dbReference type="InterPro" id="IPR020805">
    <property type="entry name" value="Cell_div_FtsZ_CS"/>
</dbReference>
<evidence type="ECO:0000256" key="2">
    <source>
        <dbReference type="ARBA" id="ARBA00022490"/>
    </source>
</evidence>
<dbReference type="GO" id="GO:0000917">
    <property type="term" value="P:division septum assembly"/>
    <property type="evidence" value="ECO:0007669"/>
    <property type="project" value="UniProtKB-KW"/>
</dbReference>
<dbReference type="InterPro" id="IPR037103">
    <property type="entry name" value="Tubulin/FtsZ-like_C"/>
</dbReference>
<keyword evidence="15" id="KW-1185">Reference proteome</keyword>
<evidence type="ECO:0000256" key="1">
    <source>
        <dbReference type="ARBA" id="ARBA00009690"/>
    </source>
</evidence>
<dbReference type="InterPro" id="IPR000158">
    <property type="entry name" value="Cell_div_FtsZ"/>
</dbReference>
<evidence type="ECO:0000256" key="4">
    <source>
        <dbReference type="ARBA" id="ARBA00022741"/>
    </source>
</evidence>
<dbReference type="SUPFAM" id="SSF52490">
    <property type="entry name" value="Tubulin nucleotide-binding domain-like"/>
    <property type="match status" value="1"/>
</dbReference>
<dbReference type="Pfam" id="PF12327">
    <property type="entry name" value="FtsZ_C"/>
    <property type="match status" value="1"/>
</dbReference>
<evidence type="ECO:0000259" key="12">
    <source>
        <dbReference type="SMART" id="SM00864"/>
    </source>
</evidence>
<evidence type="ECO:0000256" key="10">
    <source>
        <dbReference type="RuleBase" id="RU000631"/>
    </source>
</evidence>
<dbReference type="InterPro" id="IPR003008">
    <property type="entry name" value="Tubulin_FtsZ_GTPase"/>
</dbReference>
<evidence type="ECO:0000259" key="13">
    <source>
        <dbReference type="SMART" id="SM00865"/>
    </source>
</evidence>
<evidence type="ECO:0000256" key="3">
    <source>
        <dbReference type="ARBA" id="ARBA00022618"/>
    </source>
</evidence>
<comment type="function">
    <text evidence="8 10">Essential cell division protein that forms a contractile ring structure (Z ring) at the future cell division site. The regulation of the ring assembly controls the timing and the location of cell division. One of the functions of the FtsZ ring is to recruit other cell division proteins to the septum to produce a new cell wall between the dividing cells. Binds GTP and shows GTPase activity.</text>
</comment>
<evidence type="ECO:0000313" key="14">
    <source>
        <dbReference type="EMBL" id="RXQ89849.1"/>
    </source>
</evidence>
<dbReference type="PRINTS" id="PR00423">
    <property type="entry name" value="CELLDVISFTSZ"/>
</dbReference>
<dbReference type="RefSeq" id="WP_129255270.1">
    <property type="nucleotide sequence ID" value="NZ_SAXA01000014.1"/>
</dbReference>
<evidence type="ECO:0000256" key="9">
    <source>
        <dbReference type="NCBIfam" id="TIGR00065"/>
    </source>
</evidence>
<dbReference type="GO" id="GO:0043093">
    <property type="term" value="P:FtsZ-dependent cytokinesis"/>
    <property type="evidence" value="ECO:0007669"/>
    <property type="project" value="UniProtKB-UniRule"/>
</dbReference>
<dbReference type="InterPro" id="IPR024757">
    <property type="entry name" value="FtsZ_C"/>
</dbReference>
<dbReference type="FunFam" id="3.40.50.1440:FF:000023">
    <property type="entry name" value="Cell division protein FtsZ"/>
    <property type="match status" value="1"/>
</dbReference>
<dbReference type="PROSITE" id="PS01135">
    <property type="entry name" value="FTSZ_2"/>
    <property type="match status" value="1"/>
</dbReference>
<dbReference type="GO" id="GO:0003924">
    <property type="term" value="F:GTPase activity"/>
    <property type="evidence" value="ECO:0007669"/>
    <property type="project" value="UniProtKB-UniRule"/>
</dbReference>
<dbReference type="NCBIfam" id="TIGR00065">
    <property type="entry name" value="ftsZ"/>
    <property type="match status" value="1"/>
</dbReference>
<evidence type="ECO:0000313" key="15">
    <source>
        <dbReference type="Proteomes" id="UP000289703"/>
    </source>
</evidence>
<protein>
    <recommendedName>
        <fullName evidence="8 9">Cell division protein FtsZ</fullName>
    </recommendedName>
</protein>
<dbReference type="GO" id="GO:0005737">
    <property type="term" value="C:cytoplasm"/>
    <property type="evidence" value="ECO:0007669"/>
    <property type="project" value="UniProtKB-SubCell"/>
</dbReference>
<dbReference type="HAMAP" id="MF_00909">
    <property type="entry name" value="FtsZ"/>
    <property type="match status" value="1"/>
</dbReference>